<evidence type="ECO:0000313" key="6">
    <source>
        <dbReference type="EMBL" id="MBB4806553.1"/>
    </source>
</evidence>
<dbReference type="SMART" id="SM00342">
    <property type="entry name" value="HTH_ARAC"/>
    <property type="match status" value="1"/>
</dbReference>
<dbReference type="PROSITE" id="PS01124">
    <property type="entry name" value="HTH_ARAC_FAMILY_2"/>
    <property type="match status" value="1"/>
</dbReference>
<dbReference type="Pfam" id="PF12833">
    <property type="entry name" value="HTH_18"/>
    <property type="match status" value="1"/>
</dbReference>
<keyword evidence="3" id="KW-0804">Transcription</keyword>
<evidence type="ECO:0000256" key="2">
    <source>
        <dbReference type="ARBA" id="ARBA00023125"/>
    </source>
</evidence>
<feature type="transmembrane region" description="Helical" evidence="4">
    <location>
        <begin position="111"/>
        <end position="131"/>
    </location>
</feature>
<protein>
    <submittedName>
        <fullName evidence="6">AraC-like DNA-binding protein</fullName>
    </submittedName>
</protein>
<proteinExistence type="predicted"/>
<dbReference type="Gene3D" id="1.10.10.60">
    <property type="entry name" value="Homeodomain-like"/>
    <property type="match status" value="1"/>
</dbReference>
<dbReference type="EMBL" id="JACHLE010000002">
    <property type="protein sequence ID" value="MBB4806553.1"/>
    <property type="molecule type" value="Genomic_DNA"/>
</dbReference>
<dbReference type="PANTHER" id="PTHR43280">
    <property type="entry name" value="ARAC-FAMILY TRANSCRIPTIONAL REGULATOR"/>
    <property type="match status" value="1"/>
</dbReference>
<feature type="transmembrane region" description="Helical" evidence="4">
    <location>
        <begin position="73"/>
        <end position="91"/>
    </location>
</feature>
<dbReference type="PANTHER" id="PTHR43280:SF29">
    <property type="entry name" value="ARAC-FAMILY TRANSCRIPTIONAL REGULATOR"/>
    <property type="match status" value="1"/>
</dbReference>
<reference evidence="6 7" key="1">
    <citation type="submission" date="2020-08" db="EMBL/GenBank/DDBJ databases">
        <title>Functional genomics of gut bacteria from endangered species of beetles.</title>
        <authorList>
            <person name="Carlos-Shanley C."/>
        </authorList>
    </citation>
    <scope>NUCLEOTIDE SEQUENCE [LARGE SCALE GENOMIC DNA]</scope>
    <source>
        <strain evidence="6 7">S00151</strain>
    </source>
</reference>
<dbReference type="InterPro" id="IPR018060">
    <property type="entry name" value="HTH_AraC"/>
</dbReference>
<evidence type="ECO:0000256" key="4">
    <source>
        <dbReference type="SAM" id="Phobius"/>
    </source>
</evidence>
<feature type="domain" description="HTH araC/xylS-type" evidence="5">
    <location>
        <begin position="174"/>
        <end position="278"/>
    </location>
</feature>
<dbReference type="GO" id="GO:0043565">
    <property type="term" value="F:sequence-specific DNA binding"/>
    <property type="evidence" value="ECO:0007669"/>
    <property type="project" value="InterPro"/>
</dbReference>
<name>A0A840KG97_9FLAO</name>
<keyword evidence="1" id="KW-0805">Transcription regulation</keyword>
<keyword evidence="7" id="KW-1185">Reference proteome</keyword>
<evidence type="ECO:0000259" key="5">
    <source>
        <dbReference type="PROSITE" id="PS01124"/>
    </source>
</evidence>
<evidence type="ECO:0000256" key="1">
    <source>
        <dbReference type="ARBA" id="ARBA00023015"/>
    </source>
</evidence>
<dbReference type="Proteomes" id="UP000592180">
    <property type="component" value="Unassembled WGS sequence"/>
</dbReference>
<keyword evidence="4" id="KW-0472">Membrane</keyword>
<accession>A0A840KG97</accession>
<comment type="caution">
    <text evidence="6">The sequence shown here is derived from an EMBL/GenBank/DDBJ whole genome shotgun (WGS) entry which is preliminary data.</text>
</comment>
<dbReference type="RefSeq" id="WP_184188063.1">
    <property type="nucleotide sequence ID" value="NZ_JACHLE010000002.1"/>
</dbReference>
<keyword evidence="2 6" id="KW-0238">DNA-binding</keyword>
<sequence length="283" mass="33102">MSILIGFLLIIVLSFLVVNSEHTYDISTSKRFSVILNIILLFYIINWWNDIPVLMVFFVIASSSYVSIYSFKTTVLLTAVHCMIMIFLPVLDTFYDLRILDEYAPLAPSFIKIQTILILIFSTGLLLLNIYHYTRIYRLEILLEIKGDPSNEEENTPFQPIEKIEDPKFDLIYNEILNYFDTYKPYQDPDFNLAKLARAVSSNTYYVSVALNQKSKMNFKSFLNTYRIEQVKEELKNSKHKKFTLKHIYTKAGFTHQSTFNRIFKQIEGISPNEFIKQIEIAG</sequence>
<dbReference type="GO" id="GO:0003700">
    <property type="term" value="F:DNA-binding transcription factor activity"/>
    <property type="evidence" value="ECO:0007669"/>
    <property type="project" value="InterPro"/>
</dbReference>
<dbReference type="SUPFAM" id="SSF46689">
    <property type="entry name" value="Homeodomain-like"/>
    <property type="match status" value="1"/>
</dbReference>
<keyword evidence="4" id="KW-1133">Transmembrane helix</keyword>
<evidence type="ECO:0000256" key="3">
    <source>
        <dbReference type="ARBA" id="ARBA00023163"/>
    </source>
</evidence>
<dbReference type="InterPro" id="IPR009057">
    <property type="entry name" value="Homeodomain-like_sf"/>
</dbReference>
<gene>
    <name evidence="6" type="ORF">HNP38_001849</name>
</gene>
<organism evidence="6 7">
    <name type="scientific">Chryseobacterium defluvii</name>
    <dbReference type="NCBI Taxonomy" id="160396"/>
    <lineage>
        <taxon>Bacteria</taxon>
        <taxon>Pseudomonadati</taxon>
        <taxon>Bacteroidota</taxon>
        <taxon>Flavobacteriia</taxon>
        <taxon>Flavobacteriales</taxon>
        <taxon>Weeksellaceae</taxon>
        <taxon>Chryseobacterium group</taxon>
        <taxon>Chryseobacterium</taxon>
    </lineage>
</organism>
<keyword evidence="4" id="KW-0812">Transmembrane</keyword>
<evidence type="ECO:0000313" key="7">
    <source>
        <dbReference type="Proteomes" id="UP000592180"/>
    </source>
</evidence>
<dbReference type="AlphaFoldDB" id="A0A840KG97"/>
<feature type="transmembrane region" description="Helical" evidence="4">
    <location>
        <begin position="36"/>
        <end position="61"/>
    </location>
</feature>